<sequence>MKIYVNEKERTVEKGVSAFAVRAFFKADADVVILNGHLIGADMPLKDGDRISLIKKGEIPPADELESLLVSRHTPGVHEKMKKAKIAVAGLGGLGSNIAVSLARMGAGDMLLADYDVVEPSNINRQQYFVDQIGMKKTDALRANLERINPYASYTYKDIFLTEENTAEIFKGYDVIIEAIDKAETKAMIIRECAAKCRDSFIIGASGLAGYADTSVISVRFAGKMAIAGDFVNEAKPGQGLMAPRVAVAANIQANLAVRYILGDLQEVKR</sequence>
<dbReference type="GO" id="GO:0061503">
    <property type="term" value="F:tRNA threonylcarbamoyladenosine dehydratase"/>
    <property type="evidence" value="ECO:0007669"/>
    <property type="project" value="TreeGrafter"/>
</dbReference>
<dbReference type="InterPro" id="IPR016155">
    <property type="entry name" value="Mopterin_synth/thiamin_S_b"/>
</dbReference>
<evidence type="ECO:0000259" key="1">
    <source>
        <dbReference type="Pfam" id="PF00899"/>
    </source>
</evidence>
<evidence type="ECO:0000313" key="3">
    <source>
        <dbReference type="EMBL" id="QAR32225.1"/>
    </source>
</evidence>
<name>A0A3R5UZQ2_9BACT</name>
<dbReference type="NCBIfam" id="TIGR02354">
    <property type="entry name" value="thiF_fam2"/>
    <property type="match status" value="1"/>
</dbReference>
<dbReference type="InterPro" id="IPR035985">
    <property type="entry name" value="Ubiquitin-activating_enz"/>
</dbReference>
<dbReference type="SUPFAM" id="SSF54285">
    <property type="entry name" value="MoaD/ThiS"/>
    <property type="match status" value="1"/>
</dbReference>
<dbReference type="PANTHER" id="PTHR43267">
    <property type="entry name" value="TRNA THREONYLCARBAMOYLADENOSINE DEHYDRATASE"/>
    <property type="match status" value="1"/>
</dbReference>
<dbReference type="Pfam" id="PF14453">
    <property type="entry name" value="ThiS-like"/>
    <property type="match status" value="1"/>
</dbReference>
<dbReference type="Gene3D" id="3.40.50.720">
    <property type="entry name" value="NAD(P)-binding Rossmann-like Domain"/>
    <property type="match status" value="1"/>
</dbReference>
<keyword evidence="4" id="KW-1185">Reference proteome</keyword>
<reference evidence="3 4" key="1">
    <citation type="submission" date="2019-01" db="EMBL/GenBank/DDBJ databases">
        <title>Geovibrio thiophilus DSM 11263, complete genome.</title>
        <authorList>
            <person name="Spring S."/>
            <person name="Bunk B."/>
            <person name="Sproer C."/>
        </authorList>
    </citation>
    <scope>NUCLEOTIDE SEQUENCE [LARGE SCALE GENOMIC DNA]</scope>
    <source>
        <strain evidence="3 4">DSM 11263</strain>
    </source>
</reference>
<gene>
    <name evidence="3" type="primary">thiF</name>
    <name evidence="3" type="ORF">EP073_02080</name>
</gene>
<accession>A0A3R5UZQ2</accession>
<protein>
    <submittedName>
        <fullName evidence="3">Sulfur carrier protein ThiS adenylyltransferase ThiF</fullName>
    </submittedName>
</protein>
<dbReference type="SUPFAM" id="SSF69572">
    <property type="entry name" value="Activating enzymes of the ubiquitin-like proteins"/>
    <property type="match status" value="1"/>
</dbReference>
<dbReference type="RefSeq" id="WP_128465512.1">
    <property type="nucleotide sequence ID" value="NZ_CP035108.1"/>
</dbReference>
<evidence type="ECO:0000259" key="2">
    <source>
        <dbReference type="Pfam" id="PF14453"/>
    </source>
</evidence>
<keyword evidence="3" id="KW-0548">Nucleotidyltransferase</keyword>
<dbReference type="GO" id="GO:0008641">
    <property type="term" value="F:ubiquitin-like modifier activating enzyme activity"/>
    <property type="evidence" value="ECO:0007669"/>
    <property type="project" value="InterPro"/>
</dbReference>
<feature type="domain" description="THIF-type NAD/FAD binding fold" evidence="1">
    <location>
        <begin position="77"/>
        <end position="264"/>
    </location>
</feature>
<dbReference type="InterPro" id="IPR000594">
    <property type="entry name" value="ThiF_NAD_FAD-bd"/>
</dbReference>
<proteinExistence type="predicted"/>
<organism evidence="3 4">
    <name type="scientific">Geovibrio thiophilus</name>
    <dbReference type="NCBI Taxonomy" id="139438"/>
    <lineage>
        <taxon>Bacteria</taxon>
        <taxon>Pseudomonadati</taxon>
        <taxon>Deferribacterota</taxon>
        <taxon>Deferribacteres</taxon>
        <taxon>Deferribacterales</taxon>
        <taxon>Geovibrionaceae</taxon>
        <taxon>Geovibrio</taxon>
    </lineage>
</organism>
<dbReference type="InterPro" id="IPR032726">
    <property type="entry name" value="ThiS-like_dom"/>
</dbReference>
<evidence type="ECO:0000313" key="4">
    <source>
        <dbReference type="Proteomes" id="UP000287502"/>
    </source>
</evidence>
<dbReference type="InterPro" id="IPR045886">
    <property type="entry name" value="ThiF/MoeB/HesA"/>
</dbReference>
<dbReference type="OrthoDB" id="9804286at2"/>
<keyword evidence="3" id="KW-0808">Transferase</keyword>
<dbReference type="Proteomes" id="UP000287502">
    <property type="component" value="Chromosome"/>
</dbReference>
<dbReference type="InterPro" id="IPR012729">
    <property type="entry name" value="ThiF_fam2"/>
</dbReference>
<dbReference type="GO" id="GO:0016779">
    <property type="term" value="F:nucleotidyltransferase activity"/>
    <property type="evidence" value="ECO:0007669"/>
    <property type="project" value="UniProtKB-KW"/>
</dbReference>
<dbReference type="EMBL" id="CP035108">
    <property type="protein sequence ID" value="QAR32225.1"/>
    <property type="molecule type" value="Genomic_DNA"/>
</dbReference>
<dbReference type="NCBIfam" id="NF006395">
    <property type="entry name" value="PRK08644.1"/>
    <property type="match status" value="1"/>
</dbReference>
<feature type="domain" description="ThiS-like ubiquitin" evidence="2">
    <location>
        <begin position="1"/>
        <end position="57"/>
    </location>
</feature>
<dbReference type="PANTHER" id="PTHR43267:SF3">
    <property type="entry name" value="THIF PROTEIN"/>
    <property type="match status" value="1"/>
</dbReference>
<dbReference type="KEGG" id="gtl:EP073_02080"/>
<dbReference type="GO" id="GO:0061504">
    <property type="term" value="P:cyclic threonylcarbamoyladenosine biosynthetic process"/>
    <property type="evidence" value="ECO:0007669"/>
    <property type="project" value="TreeGrafter"/>
</dbReference>
<dbReference type="AlphaFoldDB" id="A0A3R5UZQ2"/>
<dbReference type="Pfam" id="PF00899">
    <property type="entry name" value="ThiF"/>
    <property type="match status" value="1"/>
</dbReference>